<dbReference type="InterPro" id="IPR001680">
    <property type="entry name" value="WD40_rpt"/>
</dbReference>
<dbReference type="SUPFAM" id="SSF50960">
    <property type="entry name" value="TolB, C-terminal domain"/>
    <property type="match status" value="1"/>
</dbReference>
<dbReference type="Gene3D" id="2.130.10.10">
    <property type="entry name" value="YVTN repeat-like/Quinoprotein amine dehydrogenase"/>
    <property type="match status" value="1"/>
</dbReference>
<name>A0A5K3F9G0_MESCO</name>
<evidence type="ECO:0000256" key="1">
    <source>
        <dbReference type="PROSITE-ProRule" id="PRU00221"/>
    </source>
</evidence>
<dbReference type="InterPro" id="IPR015943">
    <property type="entry name" value="WD40/YVTN_repeat-like_dom_sf"/>
</dbReference>
<dbReference type="SMART" id="SM00320">
    <property type="entry name" value="WD40"/>
    <property type="match status" value="2"/>
</dbReference>
<feature type="repeat" description="WD" evidence="1">
    <location>
        <begin position="201"/>
        <end position="232"/>
    </location>
</feature>
<feature type="region of interest" description="Disordered" evidence="2">
    <location>
        <begin position="117"/>
        <end position="148"/>
    </location>
</feature>
<sequence length="247" mass="26392">MCLCFLPPIADRSEVATVFVIPPVYASVSCRPTRPCLPGASARAIGWPDRRVLPTQNDLLGVQHDSSHRSIASVAHNGPAWNVEHTPDGLHLLSWGGTGLQSAATLRMWALDASGGKPCASSAAQPRPINFGSQPSARGRPSSDGPPPLAVRMAVGRGAMRLHAWGAEGALVFVPVGESLMVAVADSVKACGDSRHLQRLLKRHFSKIRACAWNPIRQELYTAGMDSNLNTWPLFPNQAADNISVEI</sequence>
<keyword evidence="1" id="KW-0853">WD repeat</keyword>
<evidence type="ECO:0000313" key="3">
    <source>
        <dbReference type="WBParaSite" id="MCU_006376-RA"/>
    </source>
</evidence>
<dbReference type="AlphaFoldDB" id="A0A5K3F9G0"/>
<protein>
    <submittedName>
        <fullName evidence="3">WD_REPEATS_REGION domain-containing protein</fullName>
    </submittedName>
</protein>
<reference evidence="3" key="1">
    <citation type="submission" date="2019-11" db="UniProtKB">
        <authorList>
            <consortium name="WormBaseParasite"/>
        </authorList>
    </citation>
    <scope>IDENTIFICATION</scope>
</reference>
<proteinExistence type="predicted"/>
<dbReference type="PROSITE" id="PS50082">
    <property type="entry name" value="WD_REPEATS_2"/>
    <property type="match status" value="1"/>
</dbReference>
<dbReference type="WBParaSite" id="MCU_006376-RA">
    <property type="protein sequence ID" value="MCU_006376-RA"/>
    <property type="gene ID" value="MCU_006376"/>
</dbReference>
<organism evidence="3">
    <name type="scientific">Mesocestoides corti</name>
    <name type="common">Flatworm</name>
    <dbReference type="NCBI Taxonomy" id="53468"/>
    <lineage>
        <taxon>Eukaryota</taxon>
        <taxon>Metazoa</taxon>
        <taxon>Spiralia</taxon>
        <taxon>Lophotrochozoa</taxon>
        <taxon>Platyhelminthes</taxon>
        <taxon>Cestoda</taxon>
        <taxon>Eucestoda</taxon>
        <taxon>Cyclophyllidea</taxon>
        <taxon>Mesocestoididae</taxon>
        <taxon>Mesocestoides</taxon>
    </lineage>
</organism>
<accession>A0A5K3F9G0</accession>
<evidence type="ECO:0000256" key="2">
    <source>
        <dbReference type="SAM" id="MobiDB-lite"/>
    </source>
</evidence>